<evidence type="ECO:0000259" key="9">
    <source>
        <dbReference type="PROSITE" id="PS51645"/>
    </source>
</evidence>
<dbReference type="Gene3D" id="1.10.579.10">
    <property type="entry name" value="DNA Cyclobutane Dipyrimidine Photolyase, subunit A, domain 3"/>
    <property type="match status" value="1"/>
</dbReference>
<dbReference type="GO" id="GO:0000719">
    <property type="term" value="P:photoreactive repair"/>
    <property type="evidence" value="ECO:0007669"/>
    <property type="project" value="TreeGrafter"/>
</dbReference>
<dbReference type="PROSITE" id="PS00394">
    <property type="entry name" value="DNA_PHOTOLYASES_1_1"/>
    <property type="match status" value="1"/>
</dbReference>
<feature type="site" description="Electron transfer via tryptophanyl radical" evidence="6">
    <location>
        <position position="479"/>
    </location>
</feature>
<keyword evidence="3 5" id="KW-0274">FAD</keyword>
<dbReference type="AlphaFoldDB" id="A0A078BCW2"/>
<dbReference type="InterPro" id="IPR005101">
    <property type="entry name" value="Cryptochr/Photolyase_FAD-bd"/>
</dbReference>
<feature type="binding site" evidence="5">
    <location>
        <begin position="327"/>
        <end position="331"/>
    </location>
    <ligand>
        <name>FAD</name>
        <dbReference type="ChEBI" id="CHEBI:57692"/>
    </ligand>
</feature>
<dbReference type="Gene3D" id="1.25.40.80">
    <property type="match status" value="1"/>
</dbReference>
<keyword evidence="4 7" id="KW-0157">Chromophore</keyword>
<comment type="function">
    <text evidence="7">May have a photoreceptor function.</text>
</comment>
<dbReference type="PRINTS" id="PR00147">
    <property type="entry name" value="DNAPHOTLYASE"/>
</dbReference>
<dbReference type="OMA" id="KFWRCGP"/>
<dbReference type="InterPro" id="IPR036155">
    <property type="entry name" value="Crypto/Photolyase_N_sf"/>
</dbReference>
<dbReference type="InterPro" id="IPR036134">
    <property type="entry name" value="Crypto/Photolyase_FAD-like_sf"/>
</dbReference>
<protein>
    <recommendedName>
        <fullName evidence="7">Cryptochrome DASH</fullName>
    </recommendedName>
</protein>
<evidence type="ECO:0000256" key="4">
    <source>
        <dbReference type="ARBA" id="ARBA00022991"/>
    </source>
</evidence>
<evidence type="ECO:0000256" key="2">
    <source>
        <dbReference type="ARBA" id="ARBA00022630"/>
    </source>
</evidence>
<evidence type="ECO:0000256" key="3">
    <source>
        <dbReference type="ARBA" id="ARBA00022827"/>
    </source>
</evidence>
<dbReference type="InterPro" id="IPR018394">
    <property type="entry name" value="DNA_photolyase_1_CS_C"/>
</dbReference>
<feature type="compositionally biased region" description="Polar residues" evidence="8">
    <location>
        <begin position="559"/>
        <end position="581"/>
    </location>
</feature>
<reference evidence="10 11" key="1">
    <citation type="submission" date="2014-06" db="EMBL/GenBank/DDBJ databases">
        <authorList>
            <person name="Swart Estienne"/>
        </authorList>
    </citation>
    <scope>NUCLEOTIDE SEQUENCE [LARGE SCALE GENOMIC DNA]</scope>
    <source>
        <strain evidence="10 11">130c</strain>
    </source>
</reference>
<dbReference type="Pfam" id="PF03441">
    <property type="entry name" value="FAD_binding_7"/>
    <property type="match status" value="1"/>
</dbReference>
<dbReference type="InterPro" id="IPR014729">
    <property type="entry name" value="Rossmann-like_a/b/a_fold"/>
</dbReference>
<dbReference type="Proteomes" id="UP000039865">
    <property type="component" value="Unassembled WGS sequence"/>
</dbReference>
<keyword evidence="2 5" id="KW-0285">Flavoprotein</keyword>
<dbReference type="Pfam" id="PF00875">
    <property type="entry name" value="DNA_photolyase"/>
    <property type="match status" value="1"/>
</dbReference>
<dbReference type="InterPro" id="IPR014133">
    <property type="entry name" value="Cry_DASH"/>
</dbReference>
<dbReference type="SUPFAM" id="SSF52425">
    <property type="entry name" value="Cryptochrome/photolyase, N-terminal domain"/>
    <property type="match status" value="1"/>
</dbReference>
<dbReference type="PANTHER" id="PTHR11455">
    <property type="entry name" value="CRYPTOCHROME"/>
    <property type="match status" value="1"/>
</dbReference>
<comment type="similarity">
    <text evidence="1 7">Belongs to the DNA photolyase class-1 family.</text>
</comment>
<keyword evidence="11" id="KW-1185">Reference proteome</keyword>
<name>A0A078BCW2_STYLE</name>
<proteinExistence type="inferred from homology"/>
<comment type="cofactor">
    <cofactor evidence="5 7">
        <name>FAD</name>
        <dbReference type="ChEBI" id="CHEBI:57692"/>
    </cofactor>
    <text evidence="5 7">Binds 1 FAD per subunit.</text>
</comment>
<dbReference type="NCBIfam" id="TIGR02765">
    <property type="entry name" value="crypto_DASH"/>
    <property type="match status" value="1"/>
</dbReference>
<dbReference type="PROSITE" id="PS51645">
    <property type="entry name" value="PHR_CRY_ALPHA_BETA"/>
    <property type="match status" value="1"/>
</dbReference>
<dbReference type="InParanoid" id="A0A078BCW2"/>
<accession>A0A078BCW2</accession>
<evidence type="ECO:0000313" key="10">
    <source>
        <dbReference type="EMBL" id="CDW91428.1"/>
    </source>
</evidence>
<dbReference type="GO" id="GO:0003677">
    <property type="term" value="F:DNA binding"/>
    <property type="evidence" value="ECO:0007669"/>
    <property type="project" value="TreeGrafter"/>
</dbReference>
<evidence type="ECO:0000256" key="6">
    <source>
        <dbReference type="PIRSR" id="PIRSR602081-2"/>
    </source>
</evidence>
<dbReference type="GO" id="GO:0003904">
    <property type="term" value="F:deoxyribodipyrimidine photo-lyase activity"/>
    <property type="evidence" value="ECO:0007669"/>
    <property type="project" value="TreeGrafter"/>
</dbReference>
<feature type="domain" description="Photolyase/cryptochrome alpha/beta" evidence="9">
    <location>
        <begin position="70"/>
        <end position="210"/>
    </location>
</feature>
<feature type="binding site" evidence="5">
    <location>
        <position position="314"/>
    </location>
    <ligand>
        <name>FAD</name>
        <dbReference type="ChEBI" id="CHEBI:57692"/>
    </ligand>
</feature>
<feature type="region of interest" description="Disordered" evidence="8">
    <location>
        <begin position="559"/>
        <end position="595"/>
    </location>
</feature>
<dbReference type="Gene3D" id="3.40.50.620">
    <property type="entry name" value="HUPs"/>
    <property type="match status" value="1"/>
</dbReference>
<feature type="binding site" evidence="5">
    <location>
        <begin position="469"/>
        <end position="471"/>
    </location>
    <ligand>
        <name>FAD</name>
        <dbReference type="ChEBI" id="CHEBI:57692"/>
    </ligand>
</feature>
<evidence type="ECO:0000256" key="8">
    <source>
        <dbReference type="SAM" id="MobiDB-lite"/>
    </source>
</evidence>
<dbReference type="OrthoDB" id="309753at2759"/>
<feature type="site" description="Electron transfer via tryptophanyl radical" evidence="6">
    <location>
        <position position="456"/>
    </location>
</feature>
<dbReference type="InterPro" id="IPR002081">
    <property type="entry name" value="Cryptochrome/DNA_photolyase_1"/>
</dbReference>
<dbReference type="GO" id="GO:0071949">
    <property type="term" value="F:FAD binding"/>
    <property type="evidence" value="ECO:0007669"/>
    <property type="project" value="TreeGrafter"/>
</dbReference>
<dbReference type="SUPFAM" id="SSF48173">
    <property type="entry name" value="Cryptochrome/photolyase FAD-binding domain"/>
    <property type="match status" value="1"/>
</dbReference>
<sequence length="595" mass="70094">MERKVYKKKQQKQQKFEHFEEQKEIQNDWGKLEQVWKQKEQPRVIYNTEQDLLIVEENEQQVDSSNIKMSRIILWFRNDLRLHDNPIINYAIKHPAKNKQVIPVYCFDPRFHGRKVKEFGTSKCGLVRQRFLMESIENFRHNLEKIGSKLLVSNDKPEDFIKNLIDKDCENIVVYQKEICSEEENVEKNLEKSVADAKFQKFWGSSVYHVQDLNFKINQLPRVYTSFREATSDVNVRPLFPDPKKDQLPFVLNPNAAIVEASVYMPKLEDFGFTQEQISKGKDQRSVIEFIGGEDAALKRFKEYVYETNAVSHYADTRNELLGALGSSRFSPWMAVGSISPRYIYHKVKEYEAKNPLYQKSTKKLIDEVFWRDWCRFWALKYGNKIFGVYGYDFERGSSMYKWDTNPAIIKRWREGTTGMPLIDAFMREMNSSGFMSNRGRQIVASYLVLDLNQDWRFGAYHFEDKLIDHDVQSNYASWNFAGGIGPSKVLRFNVLKQSRDHDKDGEFIKLWVPELRNVPTEYIHEPWTMPKNAQEQFGVIIGETYPKPIQCAKYTQQGSADYQSKPNYQNHRQVFTASSDGSHREKKFYQKKNP</sequence>
<dbReference type="InterPro" id="IPR006050">
    <property type="entry name" value="DNA_photolyase_N"/>
</dbReference>
<feature type="site" description="Electron transfer via tryptophanyl radical" evidence="6">
    <location>
        <position position="403"/>
    </location>
</feature>
<evidence type="ECO:0000313" key="11">
    <source>
        <dbReference type="Proteomes" id="UP000039865"/>
    </source>
</evidence>
<evidence type="ECO:0000256" key="7">
    <source>
        <dbReference type="RuleBase" id="RU367151"/>
    </source>
</evidence>
<evidence type="ECO:0000256" key="1">
    <source>
        <dbReference type="ARBA" id="ARBA00005862"/>
    </source>
</evidence>
<comment type="cofactor">
    <cofactor evidence="7">
        <name>(6R)-5,10-methylene-5,6,7,8-tetrahydrofolate</name>
        <dbReference type="ChEBI" id="CHEBI:15636"/>
    </cofactor>
    <text evidence="7">Binds 1 5,10-methenyltetrahydrofolate (MTHF) per subunit.</text>
</comment>
<gene>
    <name evidence="10" type="primary">Contig4809.g5135</name>
    <name evidence="10" type="ORF">STYLEM_20583</name>
</gene>
<evidence type="ECO:0000256" key="5">
    <source>
        <dbReference type="PIRSR" id="PIRSR602081-1"/>
    </source>
</evidence>
<organism evidence="10 11">
    <name type="scientific">Stylonychia lemnae</name>
    <name type="common">Ciliate</name>
    <dbReference type="NCBI Taxonomy" id="5949"/>
    <lineage>
        <taxon>Eukaryota</taxon>
        <taxon>Sar</taxon>
        <taxon>Alveolata</taxon>
        <taxon>Ciliophora</taxon>
        <taxon>Intramacronucleata</taxon>
        <taxon>Spirotrichea</taxon>
        <taxon>Stichotrichia</taxon>
        <taxon>Sporadotrichida</taxon>
        <taxon>Oxytrichidae</taxon>
        <taxon>Stylonychinae</taxon>
        <taxon>Stylonychia</taxon>
    </lineage>
</organism>
<dbReference type="EMBL" id="CCKQ01019414">
    <property type="protein sequence ID" value="CDW91428.1"/>
    <property type="molecule type" value="Genomic_DNA"/>
</dbReference>
<dbReference type="PANTHER" id="PTHR11455:SF22">
    <property type="entry name" value="CRYPTOCHROME DASH"/>
    <property type="match status" value="1"/>
</dbReference>
<feature type="compositionally biased region" description="Basic residues" evidence="8">
    <location>
        <begin position="585"/>
        <end position="595"/>
    </location>
</feature>